<dbReference type="Proteomes" id="UP000798602">
    <property type="component" value="Unassembled WGS sequence"/>
</dbReference>
<dbReference type="Gene3D" id="2.40.128.270">
    <property type="match status" value="1"/>
</dbReference>
<dbReference type="InterPro" id="IPR053147">
    <property type="entry name" value="Hsp_HslJ-like"/>
</dbReference>
<dbReference type="PROSITE" id="PS51257">
    <property type="entry name" value="PROKAR_LIPOPROTEIN"/>
    <property type="match status" value="1"/>
</dbReference>
<organism evidence="2 3">
    <name type="scientific">Flavobacterium ichthyis</name>
    <dbReference type="NCBI Taxonomy" id="2698827"/>
    <lineage>
        <taxon>Bacteria</taxon>
        <taxon>Pseudomonadati</taxon>
        <taxon>Bacteroidota</taxon>
        <taxon>Flavobacteriia</taxon>
        <taxon>Flavobacteriales</taxon>
        <taxon>Flavobacteriaceae</taxon>
        <taxon>Flavobacterium</taxon>
    </lineage>
</organism>
<accession>A0ABW9Z8I6</accession>
<evidence type="ECO:0000313" key="2">
    <source>
        <dbReference type="EMBL" id="NBL65183.1"/>
    </source>
</evidence>
<protein>
    <submittedName>
        <fullName evidence="2">META domain-containing protein</fullName>
    </submittedName>
</protein>
<comment type="caution">
    <text evidence="2">The sequence shown here is derived from an EMBL/GenBank/DDBJ whole genome shotgun (WGS) entry which is preliminary data.</text>
</comment>
<evidence type="ECO:0000313" key="3">
    <source>
        <dbReference type="Proteomes" id="UP000798602"/>
    </source>
</evidence>
<keyword evidence="3" id="KW-1185">Reference proteome</keyword>
<dbReference type="Pfam" id="PF03724">
    <property type="entry name" value="META"/>
    <property type="match status" value="1"/>
</dbReference>
<evidence type="ECO:0000259" key="1">
    <source>
        <dbReference type="Pfam" id="PF03724"/>
    </source>
</evidence>
<feature type="domain" description="DUF306" evidence="1">
    <location>
        <begin position="155"/>
        <end position="256"/>
    </location>
</feature>
<gene>
    <name evidence="2" type="ORF">GV828_08230</name>
</gene>
<proteinExistence type="predicted"/>
<dbReference type="InterPro" id="IPR005184">
    <property type="entry name" value="DUF306_Meta_HslJ"/>
</dbReference>
<dbReference type="PANTHER" id="PTHR35535">
    <property type="entry name" value="HEAT SHOCK PROTEIN HSLJ"/>
    <property type="match status" value="1"/>
</dbReference>
<dbReference type="PANTHER" id="PTHR35535:SF1">
    <property type="entry name" value="HEAT SHOCK PROTEIN HSLJ"/>
    <property type="match status" value="1"/>
</dbReference>
<dbReference type="EMBL" id="JAABLM010000008">
    <property type="protein sequence ID" value="NBL65183.1"/>
    <property type="molecule type" value="Genomic_DNA"/>
</dbReference>
<dbReference type="InterPro" id="IPR038670">
    <property type="entry name" value="HslJ-like_sf"/>
</dbReference>
<name>A0ABW9Z8I6_9FLAO</name>
<reference evidence="3" key="1">
    <citation type="submission" date="2020-01" db="EMBL/GenBank/DDBJ databases">
        <title>Sphingomonas sp. strain CSW-10.</title>
        <authorList>
            <person name="Chen W.-M."/>
        </authorList>
    </citation>
    <scope>NUCLEOTIDE SEQUENCE [LARGE SCALE GENOMIC DNA]</scope>
    <source>
        <strain evidence="3">NST-5</strain>
    </source>
</reference>
<dbReference type="RefSeq" id="WP_166537006.1">
    <property type="nucleotide sequence ID" value="NZ_JAABLM010000008.1"/>
</dbReference>
<sequence length="263" mass="29893">MKRFYISTSLVLFLMSCNEKKSAIQPDLAIDSIPKTTVVKPEKISNEPFFVAVGTEPFWTIELTADSLKYITPDQNHNFAMAYKESSKKKKDTLIFEAENDLRTLTLKVFKQNCSDGMSDKKFDYASLVSLLLKKESKPILLNGCGSYAIDKRLDGKWNVVELAGERLNAEKLKDKKLPEIEFNIVENRFAAFAGCNRIGGELESEKDSFVFKDVVATQMMCDNIKIEESLMEALQAANKIEIREKRLYLLNFEGTKAVLEKQ</sequence>